<dbReference type="GO" id="GO:0000978">
    <property type="term" value="F:RNA polymerase II cis-regulatory region sequence-specific DNA binding"/>
    <property type="evidence" value="ECO:0007669"/>
    <property type="project" value="TreeGrafter"/>
</dbReference>
<dbReference type="InterPro" id="IPR036390">
    <property type="entry name" value="WH_DNA-bd_sf"/>
</dbReference>
<organism evidence="7 8">
    <name type="scientific">Paramormyrops kingsleyae</name>
    <dbReference type="NCBI Taxonomy" id="1676925"/>
    <lineage>
        <taxon>Eukaryota</taxon>
        <taxon>Metazoa</taxon>
        <taxon>Chordata</taxon>
        <taxon>Craniata</taxon>
        <taxon>Vertebrata</taxon>
        <taxon>Euteleostomi</taxon>
        <taxon>Actinopterygii</taxon>
        <taxon>Neopterygii</taxon>
        <taxon>Teleostei</taxon>
        <taxon>Osteoglossocephala</taxon>
        <taxon>Osteoglossomorpha</taxon>
        <taxon>Osteoglossiformes</taxon>
        <taxon>Mormyridae</taxon>
        <taxon>Paramormyrops</taxon>
    </lineage>
</organism>
<dbReference type="PANTHER" id="PTHR11829:SF142">
    <property type="entry name" value="FORK-HEAD DOMAIN-CONTAINING PROTEIN"/>
    <property type="match status" value="1"/>
</dbReference>
<keyword evidence="3 4" id="KW-0539">Nucleus</keyword>
<dbReference type="Proteomes" id="UP000261540">
    <property type="component" value="Unplaced"/>
</dbReference>
<dbReference type="PROSITE" id="PS00658">
    <property type="entry name" value="FORK_HEAD_2"/>
    <property type="match status" value="1"/>
</dbReference>
<dbReference type="PROSITE" id="PS50039">
    <property type="entry name" value="FORK_HEAD_3"/>
    <property type="match status" value="1"/>
</dbReference>
<keyword evidence="2 4" id="KW-0238">DNA-binding</keyword>
<dbReference type="InterPro" id="IPR030456">
    <property type="entry name" value="TF_fork_head_CS_2"/>
</dbReference>
<dbReference type="GO" id="GO:0009653">
    <property type="term" value="P:anatomical structure morphogenesis"/>
    <property type="evidence" value="ECO:0007669"/>
    <property type="project" value="TreeGrafter"/>
</dbReference>
<dbReference type="GeneTree" id="ENSGT00940000166634"/>
<comment type="subcellular location">
    <subcellularLocation>
        <location evidence="1 4">Nucleus</location>
    </subcellularLocation>
</comment>
<dbReference type="SMART" id="SM00339">
    <property type="entry name" value="FH"/>
    <property type="match status" value="1"/>
</dbReference>
<evidence type="ECO:0000313" key="7">
    <source>
        <dbReference type="Ensembl" id="ENSPKIP00000041959.1"/>
    </source>
</evidence>
<dbReference type="PANTHER" id="PTHR11829">
    <property type="entry name" value="FORKHEAD BOX PROTEIN"/>
    <property type="match status" value="1"/>
</dbReference>
<name>A0A3B3TGU2_9TELE</name>
<dbReference type="InterPro" id="IPR001766">
    <property type="entry name" value="Fork_head_dom"/>
</dbReference>
<dbReference type="GO" id="GO:0030154">
    <property type="term" value="P:cell differentiation"/>
    <property type="evidence" value="ECO:0007669"/>
    <property type="project" value="TreeGrafter"/>
</dbReference>
<evidence type="ECO:0000256" key="5">
    <source>
        <dbReference type="SAM" id="MobiDB-lite"/>
    </source>
</evidence>
<protein>
    <submittedName>
        <fullName evidence="7">Forkhead box Q2</fullName>
    </submittedName>
</protein>
<evidence type="ECO:0000259" key="6">
    <source>
        <dbReference type="PROSITE" id="PS50039"/>
    </source>
</evidence>
<dbReference type="Pfam" id="PF00250">
    <property type="entry name" value="Forkhead"/>
    <property type="match status" value="1"/>
</dbReference>
<dbReference type="STRING" id="1676925.ENSPKIP00000041959"/>
<dbReference type="InterPro" id="IPR047519">
    <property type="entry name" value="FH_FOXQ2-like"/>
</dbReference>
<dbReference type="FunFam" id="1.10.10.10:FF:000352">
    <property type="entry name" value="Forkhead box Q2"/>
    <property type="match status" value="1"/>
</dbReference>
<proteinExistence type="predicted"/>
<evidence type="ECO:0000313" key="8">
    <source>
        <dbReference type="Proteomes" id="UP000261540"/>
    </source>
</evidence>
<accession>A0A3B3TGU2</accession>
<feature type="domain" description="Fork-head" evidence="6">
    <location>
        <begin position="58"/>
        <end position="151"/>
    </location>
</feature>
<dbReference type="GO" id="GO:0000981">
    <property type="term" value="F:DNA-binding transcription factor activity, RNA polymerase II-specific"/>
    <property type="evidence" value="ECO:0007669"/>
    <property type="project" value="TreeGrafter"/>
</dbReference>
<dbReference type="CDD" id="cd20035">
    <property type="entry name" value="FH_FOXQ2-like"/>
    <property type="match status" value="1"/>
</dbReference>
<dbReference type="InterPro" id="IPR050211">
    <property type="entry name" value="FOX_domain-containing"/>
</dbReference>
<dbReference type="SUPFAM" id="SSF46785">
    <property type="entry name" value="Winged helix' DNA-binding domain"/>
    <property type="match status" value="1"/>
</dbReference>
<dbReference type="InterPro" id="IPR036388">
    <property type="entry name" value="WH-like_DNA-bd_sf"/>
</dbReference>
<dbReference type="Gene3D" id="1.10.10.10">
    <property type="entry name" value="Winged helix-like DNA-binding domain superfamily/Winged helix DNA-binding domain"/>
    <property type="match status" value="1"/>
</dbReference>
<keyword evidence="8" id="KW-1185">Reference proteome</keyword>
<dbReference type="PRINTS" id="PR00053">
    <property type="entry name" value="FORKHEAD"/>
</dbReference>
<evidence type="ECO:0000256" key="4">
    <source>
        <dbReference type="PROSITE-ProRule" id="PRU00089"/>
    </source>
</evidence>
<feature type="DNA-binding region" description="Fork-head" evidence="4">
    <location>
        <begin position="58"/>
        <end position="151"/>
    </location>
</feature>
<dbReference type="GO" id="GO:0005634">
    <property type="term" value="C:nucleus"/>
    <property type="evidence" value="ECO:0007669"/>
    <property type="project" value="UniProtKB-SubCell"/>
</dbReference>
<evidence type="ECO:0000256" key="3">
    <source>
        <dbReference type="ARBA" id="ARBA00023242"/>
    </source>
</evidence>
<evidence type="ECO:0000256" key="1">
    <source>
        <dbReference type="ARBA" id="ARBA00004123"/>
    </source>
</evidence>
<reference evidence="7" key="2">
    <citation type="submission" date="2025-09" db="UniProtKB">
        <authorList>
            <consortium name="Ensembl"/>
        </authorList>
    </citation>
    <scope>IDENTIFICATION</scope>
</reference>
<feature type="compositionally biased region" description="Basic and acidic residues" evidence="5">
    <location>
        <begin position="30"/>
        <end position="43"/>
    </location>
</feature>
<evidence type="ECO:0000256" key="2">
    <source>
        <dbReference type="ARBA" id="ARBA00023125"/>
    </source>
</evidence>
<sequence>LGDNIKQHVGLRFTIDYLLNQNDLKLQTVQHRDSEGPEDDNGKEMVSGTSAPENLLDKPAHSYLALISMAILASKEKRLLLCDIYQWILEHYPYFKSKDKNWKNSVRHNLSLNECFVKAGRSDNGKGHFWAIHPANLHDFSRGDFHRRRARRRVRGMPAQLAFPLPSPYLPPRHPRNSAYCFCPPSHQLACCSASISWNWHCLGAMGLPGHSSYRCSNYYTAI</sequence>
<feature type="region of interest" description="Disordered" evidence="5">
    <location>
        <begin position="30"/>
        <end position="53"/>
    </location>
</feature>
<dbReference type="Ensembl" id="ENSPKIT00000023003.1">
    <property type="protein sequence ID" value="ENSPKIP00000041959.1"/>
    <property type="gene ID" value="ENSPKIG00000018304.1"/>
</dbReference>
<reference evidence="7" key="1">
    <citation type="submission" date="2025-08" db="UniProtKB">
        <authorList>
            <consortium name="Ensembl"/>
        </authorList>
    </citation>
    <scope>IDENTIFICATION</scope>
</reference>
<dbReference type="AlphaFoldDB" id="A0A3B3TGU2"/>